<proteinExistence type="predicted"/>
<dbReference type="PATRIC" id="fig|1348774.3.peg.1952"/>
<dbReference type="AlphaFoldDB" id="A0A0G3XHN1"/>
<dbReference type="OrthoDB" id="72963at2"/>
<dbReference type="Proteomes" id="UP000035287">
    <property type="component" value="Chromosome"/>
</dbReference>
<dbReference type="InterPro" id="IPR012156">
    <property type="entry name" value="Cold_shock_CspA"/>
</dbReference>
<dbReference type="RefSeq" id="WP_047820802.1">
    <property type="nucleotide sequence ID" value="NZ_JACIEL010000021.1"/>
</dbReference>
<reference evidence="1 2" key="1">
    <citation type="submission" date="2015-06" db="EMBL/GenBank/DDBJ databases">
        <authorList>
            <person name="Zeng Y."/>
            <person name="Huang Y."/>
        </authorList>
    </citation>
    <scope>NUCLEOTIDE SEQUENCE [LARGE SCALE GENOMIC DNA]</scope>
    <source>
        <strain evidence="1 2">PQ-2</strain>
    </source>
</reference>
<dbReference type="PIRSF" id="PIRSF002599">
    <property type="entry name" value="Cold_shock_A"/>
    <property type="match status" value="1"/>
</dbReference>
<keyword evidence="2" id="KW-1185">Reference proteome</keyword>
<dbReference type="KEGG" id="cna:AB433_09300"/>
<accession>A0A0G3XHN1</accession>
<dbReference type="InterPro" id="IPR010718">
    <property type="entry name" value="DUF1294"/>
</dbReference>
<name>A0A0G3XHN1_9SPHN</name>
<dbReference type="EMBL" id="CP011770">
    <property type="protein sequence ID" value="AKM10126.1"/>
    <property type="molecule type" value="Genomic_DNA"/>
</dbReference>
<dbReference type="Pfam" id="PF06961">
    <property type="entry name" value="DUF1294"/>
    <property type="match status" value="1"/>
</dbReference>
<sequence length="88" mass="9917">MLAWILPVLALLNLWTFLQFRRDKLFAIDGARRIPEADLLMLALLGGTAGAFAGRKVFRHKTRKEPFSTYLQIIATLQIGAIIGFFVI</sequence>
<dbReference type="GO" id="GO:0003676">
    <property type="term" value="F:nucleic acid binding"/>
    <property type="evidence" value="ECO:0007669"/>
    <property type="project" value="InterPro"/>
</dbReference>
<organism evidence="1 2">
    <name type="scientific">Croceicoccus naphthovorans</name>
    <dbReference type="NCBI Taxonomy" id="1348774"/>
    <lineage>
        <taxon>Bacteria</taxon>
        <taxon>Pseudomonadati</taxon>
        <taxon>Pseudomonadota</taxon>
        <taxon>Alphaproteobacteria</taxon>
        <taxon>Sphingomonadales</taxon>
        <taxon>Erythrobacteraceae</taxon>
        <taxon>Croceicoccus</taxon>
    </lineage>
</organism>
<evidence type="ECO:0000313" key="2">
    <source>
        <dbReference type="Proteomes" id="UP000035287"/>
    </source>
</evidence>
<protein>
    <submittedName>
        <fullName evidence="1">Cold-shock protein</fullName>
    </submittedName>
</protein>
<gene>
    <name evidence="1" type="ORF">AB433_09300</name>
</gene>
<evidence type="ECO:0000313" key="1">
    <source>
        <dbReference type="EMBL" id="AKM10126.1"/>
    </source>
</evidence>